<protein>
    <submittedName>
        <fullName evidence="10">Aa_trans domain-containing protein</fullName>
    </submittedName>
</protein>
<evidence type="ECO:0000313" key="10">
    <source>
        <dbReference type="WBParaSite" id="NBR_0000816401-mRNA-1"/>
    </source>
</evidence>
<feature type="transmembrane region" description="Helical" evidence="6">
    <location>
        <begin position="340"/>
        <end position="363"/>
    </location>
</feature>
<dbReference type="PANTHER" id="PTHR48017">
    <property type="entry name" value="OS05G0424000 PROTEIN-RELATED"/>
    <property type="match status" value="1"/>
</dbReference>
<dbReference type="AlphaFoldDB" id="A0A158QYA5"/>
<dbReference type="Pfam" id="PF01490">
    <property type="entry name" value="Aa_trans"/>
    <property type="match status" value="2"/>
</dbReference>
<evidence type="ECO:0000256" key="5">
    <source>
        <dbReference type="ARBA" id="ARBA00023136"/>
    </source>
</evidence>
<dbReference type="Proteomes" id="UP000271162">
    <property type="component" value="Unassembled WGS sequence"/>
</dbReference>
<feature type="transmembrane region" description="Helical" evidence="6">
    <location>
        <begin position="84"/>
        <end position="100"/>
    </location>
</feature>
<dbReference type="WBParaSite" id="NBR_0000816401-mRNA-1">
    <property type="protein sequence ID" value="NBR_0000816401-mRNA-1"/>
    <property type="gene ID" value="NBR_0000816401"/>
</dbReference>
<keyword evidence="9" id="KW-1185">Reference proteome</keyword>
<evidence type="ECO:0000313" key="9">
    <source>
        <dbReference type="Proteomes" id="UP000271162"/>
    </source>
</evidence>
<feature type="transmembrane region" description="Helical" evidence="6">
    <location>
        <begin position="258"/>
        <end position="278"/>
    </location>
</feature>
<evidence type="ECO:0000256" key="1">
    <source>
        <dbReference type="ARBA" id="ARBA00004370"/>
    </source>
</evidence>
<evidence type="ECO:0000256" key="3">
    <source>
        <dbReference type="ARBA" id="ARBA00022692"/>
    </source>
</evidence>
<evidence type="ECO:0000256" key="2">
    <source>
        <dbReference type="ARBA" id="ARBA00022448"/>
    </source>
</evidence>
<feature type="transmembrane region" description="Helical" evidence="6">
    <location>
        <begin position="107"/>
        <end position="131"/>
    </location>
</feature>
<reference evidence="8 9" key="2">
    <citation type="submission" date="2018-11" db="EMBL/GenBank/DDBJ databases">
        <authorList>
            <consortium name="Pathogen Informatics"/>
        </authorList>
    </citation>
    <scope>NUCLEOTIDE SEQUENCE [LARGE SCALE GENOMIC DNA]</scope>
</reference>
<dbReference type="InterPro" id="IPR013057">
    <property type="entry name" value="AA_transpt_TM"/>
</dbReference>
<evidence type="ECO:0000256" key="6">
    <source>
        <dbReference type="SAM" id="Phobius"/>
    </source>
</evidence>
<dbReference type="OMA" id="SQQVEEW"/>
<evidence type="ECO:0000259" key="7">
    <source>
        <dbReference type="Pfam" id="PF01490"/>
    </source>
</evidence>
<name>A0A158QYA5_NIPBR</name>
<keyword evidence="5 6" id="KW-0472">Membrane</keyword>
<gene>
    <name evidence="8" type="ORF">NBR_LOCUS8165</name>
</gene>
<feature type="transmembrane region" description="Helical" evidence="6">
    <location>
        <begin position="29"/>
        <end position="50"/>
    </location>
</feature>
<comment type="subcellular location">
    <subcellularLocation>
        <location evidence="1">Membrane</location>
    </subcellularLocation>
</comment>
<feature type="transmembrane region" description="Helical" evidence="6">
    <location>
        <begin position="218"/>
        <end position="238"/>
    </location>
</feature>
<accession>A0A158QYA5</accession>
<organism evidence="10">
    <name type="scientific">Nippostrongylus brasiliensis</name>
    <name type="common">Rat hookworm</name>
    <dbReference type="NCBI Taxonomy" id="27835"/>
    <lineage>
        <taxon>Eukaryota</taxon>
        <taxon>Metazoa</taxon>
        <taxon>Ecdysozoa</taxon>
        <taxon>Nematoda</taxon>
        <taxon>Chromadorea</taxon>
        <taxon>Rhabditida</taxon>
        <taxon>Rhabditina</taxon>
        <taxon>Rhabditomorpha</taxon>
        <taxon>Strongyloidea</taxon>
        <taxon>Heligmosomidae</taxon>
        <taxon>Nippostrongylus</taxon>
    </lineage>
</organism>
<feature type="transmembrane region" description="Helical" evidence="6">
    <location>
        <begin position="57"/>
        <end position="78"/>
    </location>
</feature>
<dbReference type="EMBL" id="UYSL01019970">
    <property type="protein sequence ID" value="VDL71754.1"/>
    <property type="molecule type" value="Genomic_DNA"/>
</dbReference>
<feature type="transmembrane region" description="Helical" evidence="6">
    <location>
        <begin position="284"/>
        <end position="302"/>
    </location>
</feature>
<proteinExistence type="predicted"/>
<evidence type="ECO:0000313" key="8">
    <source>
        <dbReference type="EMBL" id="VDL71754.1"/>
    </source>
</evidence>
<dbReference type="STRING" id="27835.A0A158QYA5"/>
<keyword evidence="4 6" id="KW-1133">Transmembrane helix</keyword>
<feature type="transmembrane region" description="Helical" evidence="6">
    <location>
        <begin position="137"/>
        <end position="155"/>
    </location>
</feature>
<sequence length="414" mass="45171">MVSAKYGNSVADATAEINKPEKHRNHKGMSWPTAAVFIVGDMMGGGMIALPIALVQAGLIPGIVIIILGAIFTGYTGVQLGDNWTLMQFGIATVLTLLASNNLSNLLAAWLGVHVHFCYVILVVGVILWPFVMLKSPMDFCLFLAYGTIAFAYGGHGAFPTIQHDMTKPFRFNRSVWASYVFIVIVYLIVSITGYEVYGNSMRNTVIPSLQISWLSQLVNVMITVHVLPTVVIVFSPLAQQVEDWSGVPSRHFGLQRFAIRSLILFGIIFTAESIPHFGVGGSTITLMTMLLPSVFYLFLFASHKKRQDLINTMQISPDSPDNQLAGFVDIWRYTSKPMLMFNIASLVFGFIGGLAASSSAVMELLSARMVPPCYVQWFTTGLESTHVAGVSTQCCGPFSNITVNGVDPTGFCL</sequence>
<feature type="domain" description="Amino acid transporter transmembrane" evidence="7">
    <location>
        <begin position="142"/>
        <end position="308"/>
    </location>
</feature>
<keyword evidence="2" id="KW-0813">Transport</keyword>
<evidence type="ECO:0000256" key="4">
    <source>
        <dbReference type="ARBA" id="ARBA00022989"/>
    </source>
</evidence>
<dbReference type="GO" id="GO:0016020">
    <property type="term" value="C:membrane"/>
    <property type="evidence" value="ECO:0007669"/>
    <property type="project" value="UniProtKB-SubCell"/>
</dbReference>
<keyword evidence="3 6" id="KW-0812">Transmembrane</keyword>
<reference evidence="10" key="1">
    <citation type="submission" date="2016-04" db="UniProtKB">
        <authorList>
            <consortium name="WormBaseParasite"/>
        </authorList>
    </citation>
    <scope>IDENTIFICATION</scope>
</reference>
<feature type="domain" description="Amino acid transporter transmembrane" evidence="7">
    <location>
        <begin position="28"/>
        <end position="86"/>
    </location>
</feature>
<feature type="transmembrane region" description="Helical" evidence="6">
    <location>
        <begin position="176"/>
        <end position="198"/>
    </location>
</feature>